<dbReference type="Proteomes" id="UP000319523">
    <property type="component" value="Unassembled WGS sequence"/>
</dbReference>
<name>A0A506V974_9GAMM</name>
<sequence>MNKIMLIGSLVLFISGYVMAAEPAGGNVTDIEAAGGANFSADKRALADFLPAPTSTDAALAGNLSQRFH</sequence>
<dbReference type="EMBL" id="VHQI01000006">
    <property type="protein sequence ID" value="TPW42086.1"/>
    <property type="molecule type" value="Genomic_DNA"/>
</dbReference>
<protein>
    <submittedName>
        <fullName evidence="2">Uncharacterized protein</fullName>
    </submittedName>
</protein>
<reference evidence="2 3" key="1">
    <citation type="submission" date="2019-06" db="EMBL/GenBank/DDBJ databases">
        <authorList>
            <person name="Yang Y."/>
        </authorList>
    </citation>
    <scope>NUCLEOTIDE SEQUENCE [LARGE SCALE GENOMIC DNA]</scope>
    <source>
        <strain evidence="2 3">BIT-26</strain>
    </source>
</reference>
<keyword evidence="1" id="KW-0732">Signal</keyword>
<organism evidence="2 3">
    <name type="scientific">Mixta tenebrionis</name>
    <dbReference type="NCBI Taxonomy" id="2562439"/>
    <lineage>
        <taxon>Bacteria</taxon>
        <taxon>Pseudomonadati</taxon>
        <taxon>Pseudomonadota</taxon>
        <taxon>Gammaproteobacteria</taxon>
        <taxon>Enterobacterales</taxon>
        <taxon>Erwiniaceae</taxon>
        <taxon>Mixta</taxon>
    </lineage>
</organism>
<evidence type="ECO:0000256" key="1">
    <source>
        <dbReference type="SAM" id="SignalP"/>
    </source>
</evidence>
<gene>
    <name evidence="2" type="ORF">FKM52_12080</name>
</gene>
<dbReference type="OrthoDB" id="9961452at2"/>
<feature type="chain" id="PRO_5021282507" evidence="1">
    <location>
        <begin position="21"/>
        <end position="69"/>
    </location>
</feature>
<comment type="caution">
    <text evidence="2">The sequence shown here is derived from an EMBL/GenBank/DDBJ whole genome shotgun (WGS) entry which is preliminary data.</text>
</comment>
<keyword evidence="3" id="KW-1185">Reference proteome</keyword>
<dbReference type="RefSeq" id="WP_141176430.1">
    <property type="nucleotide sequence ID" value="NZ_JBHUFX010000002.1"/>
</dbReference>
<dbReference type="AlphaFoldDB" id="A0A506V974"/>
<proteinExistence type="predicted"/>
<accession>A0A506V974</accession>
<evidence type="ECO:0000313" key="3">
    <source>
        <dbReference type="Proteomes" id="UP000319523"/>
    </source>
</evidence>
<evidence type="ECO:0000313" key="2">
    <source>
        <dbReference type="EMBL" id="TPW42086.1"/>
    </source>
</evidence>
<feature type="signal peptide" evidence="1">
    <location>
        <begin position="1"/>
        <end position="20"/>
    </location>
</feature>